<proteinExistence type="predicted"/>
<dbReference type="InterPro" id="IPR013589">
    <property type="entry name" value="Bac_transglu_N"/>
</dbReference>
<reference evidence="3 4" key="1">
    <citation type="submission" date="2018-07" db="EMBL/GenBank/DDBJ databases">
        <title>Comparative genomes isolates from brazilian mangrove.</title>
        <authorList>
            <person name="De Araujo J.E."/>
            <person name="Taketani R.G."/>
            <person name="Silva M.C.P."/>
            <person name="Lourenco M.V."/>
            <person name="Oliveira V.M."/>
            <person name="Andreote F.D."/>
        </authorList>
    </citation>
    <scope>NUCLEOTIDE SEQUENCE [LARGE SCALE GENOMIC DNA]</scope>
    <source>
        <strain evidence="3 4">HEX PRIS-MGV</strain>
    </source>
</reference>
<dbReference type="EMBL" id="QPEX01000010">
    <property type="protein sequence ID" value="RCS54301.1"/>
    <property type="molecule type" value="Genomic_DNA"/>
</dbReference>
<dbReference type="RefSeq" id="WP_114367367.1">
    <property type="nucleotide sequence ID" value="NZ_QPEX01000010.1"/>
</dbReference>
<dbReference type="SUPFAM" id="SSF54001">
    <property type="entry name" value="Cysteine proteinases"/>
    <property type="match status" value="1"/>
</dbReference>
<sequence>MAILTALHHSTTYHYDRKIALGAQTIRLRPAPHCRTPIHSYSLRISPKPHFLNWQQDPHGNFAARVVFPEKVDHFTVEVDLVAEMTVINPFDFFLEPSAENFPFQYSEPLKADLAPFLEMEPQGPLLTEYLKGVDLTPRRIVDFLVDINRRLQQDVNYTVRLEPGVQTPEETLNRRLGSCRDSAWLLVQMLRHFGLAARFASGYICQLTPDIKSLDGPSGPEQDFTDLHAWAEVFLPGAGWVGLDPTSGLMAGEGHIPLACTPSPMTAAPISGALEKCEVTFDFDMNITRFHEDPRVTKPYTDEEWNNIQSLGHEVDEHLAKVGIKMTMGGEPTFVSIDDMEGDEWNTAAVGPTKRILADKLMKRLYKRFGEGGFLHYGQGKWYPGESLPRWAFRCYWRQDGERIWQDPALLADDGVDYGHDADMAMQFSRRLAEQLGVEPAHVSYGYEDAFYYTWMERRLPANVDVHNSKLEDEEERSRIAKVFEQGLTSPVGCVLPIRYLWWTPQPCWESGEWVVRSDELFLIPGDSPMGLRLPLKSLMYESEGQAAALFPLDPMAEAAPLPSYEEFMARRSPAMVGGDSGKPWSVKTSGGDDYRTASRPQGISGQSLESDQFFSAGEWNGSSGGVSPLNPVIRTAMCIEPRNGCLHVFMPPVDRIEGYLELLTAVEATAASLNTPVIIEGYLPPHDDRIQHLSVTPDPGVIEVNIHPANTWQELVDITTGVYEDAHHTRLGTEKFNRDGTHTGTGGGNHVVLGGPTPAESPFLKRPDILRSLIGYWHNHPSLSYLFSGNFIGPTSQAPRVDEGRRDAIYELKIAFEQIPDKGHFSPWLVDRVFRNLLVDITGNTHRAEFCIDKLFSPDSSSGRRGLLEFRAFEMPPHARMSLTQQLLLRALMARFAETPYKAPLVDWDTSLHDRFMLPHFNYQDFEDVIEETQEAGFRVEPYWFLPHFEFKFPKIGEFSHRGVQVELRKAIEPWYVLGEESGQGFTARYVDSSLERLQVKIKGAIPGRHFMTCNGRRIPLHPTGTEQEFVAGVRYRAWQPPSCLHPTIPVDEPLTFDLYDAWFERNLAGCRYHVGHPGGNNPEVFPVNAFEAESRRGTRFERMGHTPGYVPLPPEESSSEFPFTLDMRRGKTKHL</sequence>
<feature type="region of interest" description="Disordered" evidence="1">
    <location>
        <begin position="736"/>
        <end position="755"/>
    </location>
</feature>
<dbReference type="InterPro" id="IPR002931">
    <property type="entry name" value="Transglutaminase-like"/>
</dbReference>
<accession>A0A368KVF7</accession>
<gene>
    <name evidence="3" type="ORF">DTL42_03925</name>
</gene>
<dbReference type="Gene3D" id="3.10.620.30">
    <property type="match status" value="1"/>
</dbReference>
<dbReference type="Pfam" id="PF09899">
    <property type="entry name" value="DUF2126"/>
    <property type="match status" value="1"/>
</dbReference>
<evidence type="ECO:0000313" key="4">
    <source>
        <dbReference type="Proteomes" id="UP000253562"/>
    </source>
</evidence>
<feature type="region of interest" description="Disordered" evidence="1">
    <location>
        <begin position="576"/>
        <end position="608"/>
    </location>
</feature>
<dbReference type="Pfam" id="PF01841">
    <property type="entry name" value="Transglut_core"/>
    <property type="match status" value="1"/>
</dbReference>
<dbReference type="Proteomes" id="UP000253562">
    <property type="component" value="Unassembled WGS sequence"/>
</dbReference>
<evidence type="ECO:0000259" key="2">
    <source>
        <dbReference type="SMART" id="SM00460"/>
    </source>
</evidence>
<dbReference type="OrthoDB" id="9804872at2"/>
<evidence type="ECO:0000313" key="3">
    <source>
        <dbReference type="EMBL" id="RCS54301.1"/>
    </source>
</evidence>
<dbReference type="SMART" id="SM00460">
    <property type="entry name" value="TGc"/>
    <property type="match status" value="1"/>
</dbReference>
<dbReference type="PANTHER" id="PTHR33490">
    <property type="entry name" value="BLR5614 PROTEIN-RELATED"/>
    <property type="match status" value="1"/>
</dbReference>
<dbReference type="PANTHER" id="PTHR33490:SF1">
    <property type="entry name" value="SLL1233 PROTEIN"/>
    <property type="match status" value="1"/>
</dbReference>
<dbReference type="InterPro" id="IPR018667">
    <property type="entry name" value="DUF2126"/>
</dbReference>
<protein>
    <submittedName>
        <fullName evidence="3">IMP dehydrogenase</fullName>
    </submittedName>
</protein>
<evidence type="ECO:0000256" key="1">
    <source>
        <dbReference type="SAM" id="MobiDB-lite"/>
    </source>
</evidence>
<dbReference type="AlphaFoldDB" id="A0A368KVF7"/>
<dbReference type="InterPro" id="IPR038765">
    <property type="entry name" value="Papain-like_cys_pep_sf"/>
</dbReference>
<feature type="domain" description="Transglutaminase-like" evidence="2">
    <location>
        <begin position="172"/>
        <end position="248"/>
    </location>
</feature>
<organism evidence="3 4">
    <name type="scientific">Bremerella cremea</name>
    <dbReference type="NCBI Taxonomy" id="1031537"/>
    <lineage>
        <taxon>Bacteria</taxon>
        <taxon>Pseudomonadati</taxon>
        <taxon>Planctomycetota</taxon>
        <taxon>Planctomycetia</taxon>
        <taxon>Pirellulales</taxon>
        <taxon>Pirellulaceae</taxon>
        <taxon>Bremerella</taxon>
    </lineage>
</organism>
<comment type="caution">
    <text evidence="3">The sequence shown here is derived from an EMBL/GenBank/DDBJ whole genome shotgun (WGS) entry which is preliminary data.</text>
</comment>
<dbReference type="Pfam" id="PF08379">
    <property type="entry name" value="Bact_transglu_N"/>
    <property type="match status" value="1"/>
</dbReference>
<name>A0A368KVF7_9BACT</name>